<name>A9E0F9_9FLAO</name>
<dbReference type="Proteomes" id="UP000002945">
    <property type="component" value="Unassembled WGS sequence"/>
</dbReference>
<dbReference type="InterPro" id="IPR006664">
    <property type="entry name" value="OMP_bac"/>
</dbReference>
<dbReference type="GO" id="GO:0009279">
    <property type="term" value="C:cell outer membrane"/>
    <property type="evidence" value="ECO:0007669"/>
    <property type="project" value="UniProtKB-SubCell"/>
</dbReference>
<comment type="caution">
    <text evidence="6">The sequence shown here is derived from an EMBL/GenBank/DDBJ whole genome shotgun (WGS) entry which is preliminary data.</text>
</comment>
<dbReference type="RefSeq" id="WP_007093678.1">
    <property type="nucleotide sequence ID" value="NZ_CP142125.1"/>
</dbReference>
<reference evidence="6 7" key="1">
    <citation type="journal article" date="2011" name="J. Bacteriol.">
        <title>Genome sequence of the algicidal bacterium Kordia algicida OT-1.</title>
        <authorList>
            <person name="Lee H.S."/>
            <person name="Kang S.G."/>
            <person name="Kwon K.K."/>
            <person name="Lee J.H."/>
            <person name="Kim S.J."/>
        </authorList>
    </citation>
    <scope>NUCLEOTIDE SEQUENCE [LARGE SCALE GENOMIC DNA]</scope>
    <source>
        <strain evidence="6 7">OT-1</strain>
    </source>
</reference>
<keyword evidence="6" id="KW-0648">Protein biosynthesis</keyword>
<evidence type="ECO:0000256" key="1">
    <source>
        <dbReference type="ARBA" id="ARBA00004442"/>
    </source>
</evidence>
<evidence type="ECO:0000313" key="6">
    <source>
        <dbReference type="EMBL" id="EDP95843.1"/>
    </source>
</evidence>
<gene>
    <name evidence="6" type="ORF">KAOT1_05547</name>
</gene>
<evidence type="ECO:0000256" key="3">
    <source>
        <dbReference type="ARBA" id="ARBA00023237"/>
    </source>
</evidence>
<sequence>MKHFLIAFVLFCTWLYFGVRYYECKVKNLCEIATTSEVSEPPKVVEKKPVVKPLTYLPFTITKNSEAIVIADSLLNPLQTYFDYLNTNQKQEMVVTSFFNKAENGTIALKRSEAVKEALSNFGLNPDRIVMQTTQKDFEFSEQTNQYDKGFAYKFQTMSEERIEAIDKGIASKVLYAGFGSKTFKPDNTLNAYAIELKNYLAKHPTKHVEIIGHTDSNGEAEANKWFGQQRAKSVMNYFVSQGIAAEKLTISSKGETDPIAPNTTKEGQRLNRRIEINVTN</sequence>
<keyword evidence="6" id="KW-0251">Elongation factor</keyword>
<evidence type="ECO:0000256" key="2">
    <source>
        <dbReference type="ARBA" id="ARBA00023136"/>
    </source>
</evidence>
<dbReference type="PROSITE" id="PS51123">
    <property type="entry name" value="OMPA_2"/>
    <property type="match status" value="1"/>
</dbReference>
<protein>
    <submittedName>
        <fullName evidence="6">Elongation factor P</fullName>
    </submittedName>
</protein>
<dbReference type="Pfam" id="PF00691">
    <property type="entry name" value="OmpA"/>
    <property type="match status" value="1"/>
</dbReference>
<evidence type="ECO:0000259" key="5">
    <source>
        <dbReference type="PROSITE" id="PS51123"/>
    </source>
</evidence>
<keyword evidence="2 4" id="KW-0472">Membrane</keyword>
<feature type="domain" description="OmpA-like" evidence="5">
    <location>
        <begin position="164"/>
        <end position="281"/>
    </location>
</feature>
<dbReference type="EMBL" id="ABIB01000006">
    <property type="protein sequence ID" value="EDP95843.1"/>
    <property type="molecule type" value="Genomic_DNA"/>
</dbReference>
<dbReference type="InterPro" id="IPR050330">
    <property type="entry name" value="Bact_OuterMem_StrucFunc"/>
</dbReference>
<keyword evidence="7" id="KW-1185">Reference proteome</keyword>
<proteinExistence type="predicted"/>
<dbReference type="SUPFAM" id="SSF103088">
    <property type="entry name" value="OmpA-like"/>
    <property type="match status" value="2"/>
</dbReference>
<dbReference type="Gene3D" id="3.30.1330.60">
    <property type="entry name" value="OmpA-like domain"/>
    <property type="match status" value="1"/>
</dbReference>
<dbReference type="PRINTS" id="PR01021">
    <property type="entry name" value="OMPADOMAIN"/>
</dbReference>
<dbReference type="PANTHER" id="PTHR30329">
    <property type="entry name" value="STATOR ELEMENT OF FLAGELLAR MOTOR COMPLEX"/>
    <property type="match status" value="1"/>
</dbReference>
<dbReference type="PANTHER" id="PTHR30329:SF21">
    <property type="entry name" value="LIPOPROTEIN YIAD-RELATED"/>
    <property type="match status" value="1"/>
</dbReference>
<accession>A9E0F9</accession>
<organism evidence="6 7">
    <name type="scientific">Kordia algicida OT-1</name>
    <dbReference type="NCBI Taxonomy" id="391587"/>
    <lineage>
        <taxon>Bacteria</taxon>
        <taxon>Pseudomonadati</taxon>
        <taxon>Bacteroidota</taxon>
        <taxon>Flavobacteriia</taxon>
        <taxon>Flavobacteriales</taxon>
        <taxon>Flavobacteriaceae</taxon>
        <taxon>Kordia</taxon>
    </lineage>
</organism>
<comment type="subcellular location">
    <subcellularLocation>
        <location evidence="1">Cell outer membrane</location>
    </subcellularLocation>
</comment>
<dbReference type="eggNOG" id="COG2885">
    <property type="taxonomic scope" value="Bacteria"/>
</dbReference>
<evidence type="ECO:0000256" key="4">
    <source>
        <dbReference type="PROSITE-ProRule" id="PRU00473"/>
    </source>
</evidence>
<dbReference type="STRING" id="391587.KAOT1_05547"/>
<dbReference type="HOGENOM" id="CLU_989647_0_0_10"/>
<dbReference type="CDD" id="cd07185">
    <property type="entry name" value="OmpA_C-like"/>
    <property type="match status" value="1"/>
</dbReference>
<dbReference type="AlphaFoldDB" id="A9E0F9"/>
<dbReference type="InterPro" id="IPR036737">
    <property type="entry name" value="OmpA-like_sf"/>
</dbReference>
<dbReference type="InterPro" id="IPR006665">
    <property type="entry name" value="OmpA-like"/>
</dbReference>
<evidence type="ECO:0000313" key="7">
    <source>
        <dbReference type="Proteomes" id="UP000002945"/>
    </source>
</evidence>
<dbReference type="OrthoDB" id="9763897at2"/>
<keyword evidence="3" id="KW-0998">Cell outer membrane</keyword>
<dbReference type="GO" id="GO:0003746">
    <property type="term" value="F:translation elongation factor activity"/>
    <property type="evidence" value="ECO:0007669"/>
    <property type="project" value="UniProtKB-KW"/>
</dbReference>